<name>A0A7C4KYC7_9CHLR</name>
<evidence type="ECO:0000259" key="2">
    <source>
        <dbReference type="Pfam" id="PF26514"/>
    </source>
</evidence>
<reference evidence="3" key="1">
    <citation type="journal article" date="2020" name="mSystems">
        <title>Genome- and Community-Level Interaction Insights into Carbon Utilization and Element Cycling Functions of Hydrothermarchaeota in Hydrothermal Sediment.</title>
        <authorList>
            <person name="Zhou Z."/>
            <person name="Liu Y."/>
            <person name="Xu W."/>
            <person name="Pan J."/>
            <person name="Luo Z.H."/>
            <person name="Li M."/>
        </authorList>
    </citation>
    <scope>NUCLEOTIDE SEQUENCE [LARGE SCALE GENOMIC DNA]</scope>
    <source>
        <strain evidence="3">SpSt-556</strain>
    </source>
</reference>
<feature type="domain" description="DUF8173" evidence="2">
    <location>
        <begin position="292"/>
        <end position="462"/>
    </location>
</feature>
<feature type="transmembrane region" description="Helical" evidence="1">
    <location>
        <begin position="446"/>
        <end position="463"/>
    </location>
</feature>
<gene>
    <name evidence="3" type="ORF">ENT17_01415</name>
</gene>
<feature type="transmembrane region" description="Helical" evidence="1">
    <location>
        <begin position="375"/>
        <end position="403"/>
    </location>
</feature>
<dbReference type="EMBL" id="DSXR01000018">
    <property type="protein sequence ID" value="HGS86260.1"/>
    <property type="molecule type" value="Genomic_DNA"/>
</dbReference>
<organism evidence="3">
    <name type="scientific">Bellilinea caldifistulae</name>
    <dbReference type="NCBI Taxonomy" id="360411"/>
    <lineage>
        <taxon>Bacteria</taxon>
        <taxon>Bacillati</taxon>
        <taxon>Chloroflexota</taxon>
        <taxon>Anaerolineae</taxon>
        <taxon>Anaerolineales</taxon>
        <taxon>Anaerolineaceae</taxon>
        <taxon>Bellilinea</taxon>
    </lineage>
</organism>
<dbReference type="Pfam" id="PF26514">
    <property type="entry name" value="DUF8173"/>
    <property type="match status" value="1"/>
</dbReference>
<evidence type="ECO:0000256" key="1">
    <source>
        <dbReference type="SAM" id="Phobius"/>
    </source>
</evidence>
<feature type="transmembrane region" description="Helical" evidence="1">
    <location>
        <begin position="338"/>
        <end position="369"/>
    </location>
</feature>
<comment type="caution">
    <text evidence="3">The sequence shown here is derived from an EMBL/GenBank/DDBJ whole genome shotgun (WGS) entry which is preliminary data.</text>
</comment>
<proteinExistence type="predicted"/>
<protein>
    <submittedName>
        <fullName evidence="3">Polymer-forming cytoskeletal protein</fullName>
    </submittedName>
</protein>
<evidence type="ECO:0000313" key="3">
    <source>
        <dbReference type="EMBL" id="HGS86260.1"/>
    </source>
</evidence>
<keyword evidence="1" id="KW-0472">Membrane</keyword>
<accession>A0A7C4KYC7</accession>
<feature type="transmembrane region" description="Helical" evidence="1">
    <location>
        <begin position="299"/>
        <end position="317"/>
    </location>
</feature>
<sequence length="479" mass="50643">MIRKRSIEMITNQGKFWACLATFFALFLISMFIFVQPVEATVIDDDGSLPANETINDDLLISARDVILDGTVNGTVIAAGNRVIVNGTINGDLFMFGSDVILSESGKVAGNLFGAARYMEVRGNVGGSVFGGSAALLIGNNAKIGRNVYYGGYSLESMAGSSVNTDTFVGVYQAILNGEIKRNLRVSAGALEINGTIGGDVVAEVSSPEDGESGSWYFTFQPALPPAIHPGMRISSQAVIGGDLKYTSPTDQSSAIQGRPAGQIIYQTPVPAETDQKPSPSQPPRGFFALPIVKTIVNLLRNLITLLILGGLVLWLLPNFFQRTVDEANRQPLASTGVGLLSLLGGYVAALLAGGLIFGIGLLLSLITLGGLSNAIFGIGFSSLAVFTAAFTLLVAYGSKLVASFWVGQLLVRQIAPQAQNPRLWALLAGVLIYVMLRAIPILGWVIGLLATLLGLGALWYAFQSYRKPLPALAEQTPA</sequence>
<dbReference type="InterPro" id="IPR058486">
    <property type="entry name" value="DUF8173"/>
</dbReference>
<keyword evidence="1" id="KW-1133">Transmembrane helix</keyword>
<keyword evidence="1" id="KW-0812">Transmembrane</keyword>
<dbReference type="AlphaFoldDB" id="A0A7C4KYC7"/>